<keyword evidence="9" id="KW-1185">Reference proteome</keyword>
<dbReference type="EC" id="5.2.1.8" evidence="3"/>
<reference evidence="8 9" key="1">
    <citation type="submission" date="2017-10" db="EMBL/GenBank/DDBJ databases">
        <title>Paenichitinophaga pekingensis gen. nov., sp. nov., isolated from activated sludge.</title>
        <authorList>
            <person name="Jin D."/>
            <person name="Kong X."/>
            <person name="Deng Y."/>
            <person name="Bai Z."/>
        </authorList>
    </citation>
    <scope>NUCLEOTIDE SEQUENCE [LARGE SCALE GENOMIC DNA]</scope>
    <source>
        <strain evidence="8 9">13</strain>
    </source>
</reference>
<dbReference type="AlphaFoldDB" id="A0A291QSJ1"/>
<evidence type="ECO:0000256" key="1">
    <source>
        <dbReference type="ARBA" id="ARBA00002388"/>
    </source>
</evidence>
<organism evidence="8 9">
    <name type="scientific">Chitinophaga caeni</name>
    <dbReference type="NCBI Taxonomy" id="2029983"/>
    <lineage>
        <taxon>Bacteria</taxon>
        <taxon>Pseudomonadati</taxon>
        <taxon>Bacteroidota</taxon>
        <taxon>Chitinophagia</taxon>
        <taxon>Chitinophagales</taxon>
        <taxon>Chitinophagaceae</taxon>
        <taxon>Chitinophaga</taxon>
    </lineage>
</organism>
<dbReference type="SUPFAM" id="SSF50891">
    <property type="entry name" value="Cyclophilin-like"/>
    <property type="match status" value="1"/>
</dbReference>
<comment type="similarity">
    <text evidence="2">Belongs to the cyclophilin-type PPIase family.</text>
</comment>
<dbReference type="PROSITE" id="PS50072">
    <property type="entry name" value="CSA_PPIASE_2"/>
    <property type="match status" value="1"/>
</dbReference>
<dbReference type="Gene3D" id="2.40.100.10">
    <property type="entry name" value="Cyclophilin-like"/>
    <property type="match status" value="1"/>
</dbReference>
<evidence type="ECO:0000256" key="2">
    <source>
        <dbReference type="ARBA" id="ARBA00007365"/>
    </source>
</evidence>
<feature type="chain" id="PRO_5012064306" description="peptidylprolyl isomerase" evidence="6">
    <location>
        <begin position="21"/>
        <end position="220"/>
    </location>
</feature>
<keyword evidence="6" id="KW-0732">Signal</keyword>
<protein>
    <recommendedName>
        <fullName evidence="3">peptidylprolyl isomerase</fullName>
        <ecNumber evidence="3">5.2.1.8</ecNumber>
    </recommendedName>
</protein>
<feature type="signal peptide" evidence="6">
    <location>
        <begin position="1"/>
        <end position="20"/>
    </location>
</feature>
<keyword evidence="4" id="KW-0697">Rotamase</keyword>
<evidence type="ECO:0000259" key="7">
    <source>
        <dbReference type="PROSITE" id="PS50072"/>
    </source>
</evidence>
<dbReference type="InterPro" id="IPR020892">
    <property type="entry name" value="Cyclophilin-type_PPIase_CS"/>
</dbReference>
<dbReference type="InterPro" id="IPR002130">
    <property type="entry name" value="Cyclophilin-type_PPIase_dom"/>
</dbReference>
<dbReference type="PANTHER" id="PTHR45625:SF4">
    <property type="entry name" value="PEPTIDYLPROLYL ISOMERASE DOMAIN AND WD REPEAT-CONTAINING PROTEIN 1"/>
    <property type="match status" value="1"/>
</dbReference>
<gene>
    <name evidence="8" type="ORF">COR50_06575</name>
</gene>
<dbReference type="OrthoDB" id="9807797at2"/>
<feature type="domain" description="PPIase cyclophilin-type" evidence="7">
    <location>
        <begin position="29"/>
        <end position="207"/>
    </location>
</feature>
<evidence type="ECO:0000313" key="9">
    <source>
        <dbReference type="Proteomes" id="UP000220133"/>
    </source>
</evidence>
<dbReference type="PANTHER" id="PTHR45625">
    <property type="entry name" value="PEPTIDYL-PROLYL CIS-TRANS ISOMERASE-RELATED"/>
    <property type="match status" value="1"/>
</dbReference>
<keyword evidence="5 8" id="KW-0413">Isomerase</keyword>
<dbReference type="Pfam" id="PF00160">
    <property type="entry name" value="Pro_isomerase"/>
    <property type="match status" value="1"/>
</dbReference>
<accession>A0A291QSJ1</accession>
<name>A0A291QSJ1_9BACT</name>
<dbReference type="InterPro" id="IPR029000">
    <property type="entry name" value="Cyclophilin-like_dom_sf"/>
</dbReference>
<evidence type="ECO:0000313" key="8">
    <source>
        <dbReference type="EMBL" id="ATL46871.1"/>
    </source>
</evidence>
<comment type="function">
    <text evidence="1">PPIases accelerate the folding of proteins. It catalyzes the cis-trans isomerization of proline imidic peptide bonds in oligopeptides.</text>
</comment>
<evidence type="ECO:0000256" key="4">
    <source>
        <dbReference type="ARBA" id="ARBA00023110"/>
    </source>
</evidence>
<evidence type="ECO:0000256" key="6">
    <source>
        <dbReference type="SAM" id="SignalP"/>
    </source>
</evidence>
<dbReference type="InterPro" id="IPR044666">
    <property type="entry name" value="Cyclophilin_A-like"/>
</dbReference>
<dbReference type="GO" id="GO:0003755">
    <property type="term" value="F:peptidyl-prolyl cis-trans isomerase activity"/>
    <property type="evidence" value="ECO:0007669"/>
    <property type="project" value="UniProtKB-KW"/>
</dbReference>
<dbReference type="RefSeq" id="WP_098193257.1">
    <property type="nucleotide sequence ID" value="NZ_CP023777.1"/>
</dbReference>
<dbReference type="PROSITE" id="PS00170">
    <property type="entry name" value="CSA_PPIASE_1"/>
    <property type="match status" value="1"/>
</dbReference>
<dbReference type="GO" id="GO:0006457">
    <property type="term" value="P:protein folding"/>
    <property type="evidence" value="ECO:0007669"/>
    <property type="project" value="InterPro"/>
</dbReference>
<dbReference type="PIRSF" id="PIRSF001467">
    <property type="entry name" value="Peptidylpro_ismrse"/>
    <property type="match status" value="1"/>
</dbReference>
<dbReference type="KEGG" id="cbae:COR50_06575"/>
<proteinExistence type="inferred from homology"/>
<evidence type="ECO:0000256" key="5">
    <source>
        <dbReference type="ARBA" id="ARBA00023235"/>
    </source>
</evidence>
<dbReference type="CDD" id="cd00317">
    <property type="entry name" value="cyclophilin"/>
    <property type="match status" value="1"/>
</dbReference>
<evidence type="ECO:0000256" key="3">
    <source>
        <dbReference type="ARBA" id="ARBA00013194"/>
    </source>
</evidence>
<dbReference type="InterPro" id="IPR024936">
    <property type="entry name" value="Cyclophilin-type_PPIase"/>
</dbReference>
<dbReference type="Proteomes" id="UP000220133">
    <property type="component" value="Chromosome"/>
</dbReference>
<sequence>MIKKLLLSCCCLLLVSFTIAKNRKVKIITPYGTMIVKLYDQTPQHRDNFIKLVKQHFYDSTLFHRVIEHFMIQGGDPTSKHAKPGEELGNGDTPYTIPAEFQLDLYHRKGALAAARDNNPAKASSGCQFYIVQGKVFTDEELDMVEQKRLGGRKIPVDQREVYKTSGGTPHLDQSYTVFGQVIKGMDVIDKIAALKTDARNRPLADVPMKIKLKKKFLFF</sequence>
<dbReference type="EMBL" id="CP023777">
    <property type="protein sequence ID" value="ATL46871.1"/>
    <property type="molecule type" value="Genomic_DNA"/>
</dbReference>